<dbReference type="InterPro" id="IPR023393">
    <property type="entry name" value="START-like_dom_sf"/>
</dbReference>
<reference evidence="3" key="1">
    <citation type="submission" date="2017-03" db="EMBL/GenBank/DDBJ databases">
        <authorList>
            <person name="Monnet C."/>
        </authorList>
    </citation>
    <scope>NUCLEOTIDE SEQUENCE [LARGE SCALE GENOMIC DNA]</scope>
    <source>
        <strain evidence="3">P10</strain>
    </source>
</reference>
<dbReference type="Gene3D" id="3.30.530.20">
    <property type="match status" value="1"/>
</dbReference>
<dbReference type="Proteomes" id="UP000234342">
    <property type="component" value="Unassembled WGS sequence"/>
</dbReference>
<dbReference type="AlphaFoldDB" id="A0A2H1KNR8"/>
<dbReference type="EMBL" id="FXZE01000023">
    <property type="protein sequence ID" value="SMY01248.1"/>
    <property type="molecule type" value="Genomic_DNA"/>
</dbReference>
<gene>
    <name evidence="2" type="ORF">BANT10_03257</name>
</gene>
<dbReference type="SUPFAM" id="SSF55961">
    <property type="entry name" value="Bet v1-like"/>
    <property type="match status" value="1"/>
</dbReference>
<protein>
    <recommendedName>
        <fullName evidence="4">Activator of Hsp90 ATPase homolog 1-like protein</fullName>
    </recommendedName>
</protein>
<keyword evidence="3" id="KW-1185">Reference proteome</keyword>
<dbReference type="RefSeq" id="WP_101620656.1">
    <property type="nucleotide sequence ID" value="NZ_FXZE01000023.1"/>
</dbReference>
<evidence type="ECO:0000256" key="1">
    <source>
        <dbReference type="SAM" id="MobiDB-lite"/>
    </source>
</evidence>
<accession>A0A2H1KNR8</accession>
<evidence type="ECO:0000313" key="2">
    <source>
        <dbReference type="EMBL" id="SMY01248.1"/>
    </source>
</evidence>
<organism evidence="2 3">
    <name type="scientific">Brevibacterium antiquum</name>
    <dbReference type="NCBI Taxonomy" id="234835"/>
    <lineage>
        <taxon>Bacteria</taxon>
        <taxon>Bacillati</taxon>
        <taxon>Actinomycetota</taxon>
        <taxon>Actinomycetes</taxon>
        <taxon>Micrococcales</taxon>
        <taxon>Brevibacteriaceae</taxon>
        <taxon>Brevibacterium</taxon>
    </lineage>
</organism>
<sequence length="194" mass="21351">MLTSAHVDRPADVLTIEWSLPHAQSSAWRHLTDAETVHEWLGQPKTFDARVGGEIIVDHDDGYLCRSNVLSATHDDGPSHTSTAELSWEFPDDPPSRLSLRTFDTNDRAGNTGNNTASTLVLQHSGLGELIDSYLTGWLTHLTYFEASLSGAPLPPSQFWPLFATFEQLRAPADDGHLPRLQTDSLTKPSGLDH</sequence>
<name>A0A2H1KNR8_9MICO</name>
<evidence type="ECO:0000313" key="3">
    <source>
        <dbReference type="Proteomes" id="UP000234342"/>
    </source>
</evidence>
<proteinExistence type="predicted"/>
<evidence type="ECO:0008006" key="4">
    <source>
        <dbReference type="Google" id="ProtNLM"/>
    </source>
</evidence>
<feature type="region of interest" description="Disordered" evidence="1">
    <location>
        <begin position="174"/>
        <end position="194"/>
    </location>
</feature>